<dbReference type="EMBL" id="CADCXU010011192">
    <property type="protein sequence ID" value="CAB0001612.1"/>
    <property type="molecule type" value="Genomic_DNA"/>
</dbReference>
<gene>
    <name evidence="10" type="ORF">NTEN_LOCUS21322</name>
    <name evidence="9" type="ORF">NTEN_LOCUS7399</name>
</gene>
<dbReference type="AlphaFoldDB" id="A0A6H5GFA1"/>
<evidence type="ECO:0000256" key="7">
    <source>
        <dbReference type="ARBA" id="ARBA00082222"/>
    </source>
</evidence>
<dbReference type="Gene3D" id="6.10.250.1620">
    <property type="match status" value="1"/>
</dbReference>
<evidence type="ECO:0000313" key="10">
    <source>
        <dbReference type="EMBL" id="CAB0017293.1"/>
    </source>
</evidence>
<dbReference type="Proteomes" id="UP000479000">
    <property type="component" value="Unassembled WGS sequence"/>
</dbReference>
<dbReference type="EMBL" id="CADCXU010031130">
    <property type="protein sequence ID" value="CAB0017293.1"/>
    <property type="molecule type" value="Genomic_DNA"/>
</dbReference>
<dbReference type="FunFam" id="3.30.2320.30:FF:000001">
    <property type="entry name" value="V-type proton atpase subunit e 1"/>
    <property type="match status" value="1"/>
</dbReference>
<name>A0A6H5GFA1_9HEMI</name>
<evidence type="ECO:0000256" key="5">
    <source>
        <dbReference type="ARBA" id="ARBA00071127"/>
    </source>
</evidence>
<proteinExistence type="inferred from homology"/>
<accession>A0A6H5GFA1</accession>
<dbReference type="OrthoDB" id="10263003at2759"/>
<evidence type="ECO:0000256" key="4">
    <source>
        <dbReference type="ARBA" id="ARBA00071102"/>
    </source>
</evidence>
<dbReference type="InterPro" id="IPR002842">
    <property type="entry name" value="ATPase_V1_Esu"/>
</dbReference>
<evidence type="ECO:0000313" key="9">
    <source>
        <dbReference type="EMBL" id="CAB0001612.1"/>
    </source>
</evidence>
<evidence type="ECO:0000256" key="8">
    <source>
        <dbReference type="ARBA" id="ARBA00082230"/>
    </source>
</evidence>
<dbReference type="GO" id="GO:0033178">
    <property type="term" value="C:proton-transporting two-sector ATPase complex, catalytic domain"/>
    <property type="evidence" value="ECO:0007669"/>
    <property type="project" value="InterPro"/>
</dbReference>
<dbReference type="Pfam" id="PF01991">
    <property type="entry name" value="vATP-synt_E"/>
    <property type="match status" value="1"/>
</dbReference>
<dbReference type="PANTHER" id="PTHR45715">
    <property type="entry name" value="ATPASE H+-TRANSPORTING V1 SUBUNIT E1A-RELATED"/>
    <property type="match status" value="1"/>
</dbReference>
<keyword evidence="2" id="KW-0813">Transport</keyword>
<dbReference type="InterPro" id="IPR038495">
    <property type="entry name" value="ATPase_E_C"/>
</dbReference>
<reference evidence="9 11" key="1">
    <citation type="submission" date="2020-02" db="EMBL/GenBank/DDBJ databases">
        <authorList>
            <person name="Ferguson B K."/>
        </authorList>
    </citation>
    <scope>NUCLEOTIDE SEQUENCE [LARGE SCALE GENOMIC DNA]</scope>
</reference>
<evidence type="ECO:0000256" key="2">
    <source>
        <dbReference type="ARBA" id="ARBA00022448"/>
    </source>
</evidence>
<dbReference type="GO" id="GO:0046961">
    <property type="term" value="F:proton-transporting ATPase activity, rotational mechanism"/>
    <property type="evidence" value="ECO:0007669"/>
    <property type="project" value="InterPro"/>
</dbReference>
<keyword evidence="11" id="KW-1185">Reference proteome</keyword>
<protein>
    <recommendedName>
        <fullName evidence="5">V-type proton ATPase subunit E</fullName>
    </recommendedName>
    <alternativeName>
        <fullName evidence="6">V-ATPase 26 kDa subunit</fullName>
    </alternativeName>
    <alternativeName>
        <fullName evidence="4">V-type proton ATPase subunit e</fullName>
    </alternativeName>
    <alternativeName>
        <fullName evidence="7 8">Vacuolar proton pump subunit E</fullName>
    </alternativeName>
</protein>
<sequence length="226" mass="26010">MALSDADVQKQIKHMMAFIEQEANEKAEEIDAKAEEEFNIEKGRLVQNQRLKIMDYYERKEKQVELQKKIQSSNMLNQARLKALKVREDHVRNVLDEARRRLVKAAQEPKQYAEILEKLILQAILQLLEKDIILRVREADQDLIGGIIPTVSAKYKELTGREINVKIDTETFLPSDSCGGIELTALKGRIKVSNTLESRLDLIAQQLVPQIRTALFGKNVNRKFDD</sequence>
<comment type="similarity">
    <text evidence="1">Belongs to the V-ATPase E subunit family.</text>
</comment>
<keyword evidence="3" id="KW-0406">Ion transport</keyword>
<evidence type="ECO:0000313" key="11">
    <source>
        <dbReference type="Proteomes" id="UP000479000"/>
    </source>
</evidence>
<evidence type="ECO:0000256" key="6">
    <source>
        <dbReference type="ARBA" id="ARBA00077020"/>
    </source>
</evidence>
<evidence type="ECO:0000256" key="3">
    <source>
        <dbReference type="ARBA" id="ARBA00023065"/>
    </source>
</evidence>
<dbReference type="Gene3D" id="3.30.2320.30">
    <property type="entry name" value="ATP synthase, E subunit, C-terminal"/>
    <property type="match status" value="1"/>
</dbReference>
<organism evidence="9 11">
    <name type="scientific">Nesidiocoris tenuis</name>
    <dbReference type="NCBI Taxonomy" id="355587"/>
    <lineage>
        <taxon>Eukaryota</taxon>
        <taxon>Metazoa</taxon>
        <taxon>Ecdysozoa</taxon>
        <taxon>Arthropoda</taxon>
        <taxon>Hexapoda</taxon>
        <taxon>Insecta</taxon>
        <taxon>Pterygota</taxon>
        <taxon>Neoptera</taxon>
        <taxon>Paraneoptera</taxon>
        <taxon>Hemiptera</taxon>
        <taxon>Heteroptera</taxon>
        <taxon>Panheteroptera</taxon>
        <taxon>Cimicomorpha</taxon>
        <taxon>Miridae</taxon>
        <taxon>Dicyphina</taxon>
        <taxon>Nesidiocoris</taxon>
    </lineage>
</organism>
<dbReference type="HAMAP" id="MF_00311">
    <property type="entry name" value="ATP_synth_E_arch"/>
    <property type="match status" value="1"/>
</dbReference>
<evidence type="ECO:0000256" key="1">
    <source>
        <dbReference type="ARBA" id="ARBA00005901"/>
    </source>
</evidence>
<dbReference type="SUPFAM" id="SSF160527">
    <property type="entry name" value="V-type ATPase subunit E-like"/>
    <property type="match status" value="1"/>
</dbReference>